<feature type="transmembrane region" description="Helical" evidence="2">
    <location>
        <begin position="42"/>
        <end position="61"/>
    </location>
</feature>
<dbReference type="STRING" id="159449.B4N89_20660"/>
<dbReference type="Proteomes" id="UP000190037">
    <property type="component" value="Unassembled WGS sequence"/>
</dbReference>
<organism evidence="3 4">
    <name type="scientific">Embleya scabrispora</name>
    <dbReference type="NCBI Taxonomy" id="159449"/>
    <lineage>
        <taxon>Bacteria</taxon>
        <taxon>Bacillati</taxon>
        <taxon>Actinomycetota</taxon>
        <taxon>Actinomycetes</taxon>
        <taxon>Kitasatosporales</taxon>
        <taxon>Streptomycetaceae</taxon>
        <taxon>Embleya</taxon>
    </lineage>
</organism>
<feature type="transmembrane region" description="Helical" evidence="2">
    <location>
        <begin position="68"/>
        <end position="86"/>
    </location>
</feature>
<evidence type="ECO:0000256" key="2">
    <source>
        <dbReference type="SAM" id="Phobius"/>
    </source>
</evidence>
<keyword evidence="4" id="KW-1185">Reference proteome</keyword>
<comment type="caution">
    <text evidence="3">The sequence shown here is derived from an EMBL/GenBank/DDBJ whole genome shotgun (WGS) entry which is preliminary data.</text>
</comment>
<reference evidence="3 4" key="1">
    <citation type="submission" date="2017-03" db="EMBL/GenBank/DDBJ databases">
        <title>Draft genome sequence of Streptomyces scabrisporus NF3, endophyte isolated from Amphipterygium adstringens.</title>
        <authorList>
            <person name="Vazquez M."/>
            <person name="Ceapa C.D."/>
            <person name="Rodriguez Luna D."/>
            <person name="Sanchez Esquivel S."/>
        </authorList>
    </citation>
    <scope>NUCLEOTIDE SEQUENCE [LARGE SCALE GENOMIC DNA]</scope>
    <source>
        <strain evidence="3 4">NF3</strain>
    </source>
</reference>
<evidence type="ECO:0000313" key="3">
    <source>
        <dbReference type="EMBL" id="OPC83027.1"/>
    </source>
</evidence>
<accession>A0A1T3P1Q2</accession>
<keyword evidence="2" id="KW-1133">Transmembrane helix</keyword>
<name>A0A1T3P1Q2_9ACTN</name>
<dbReference type="Gene3D" id="1.10.1660.10">
    <property type="match status" value="1"/>
</dbReference>
<dbReference type="AlphaFoldDB" id="A0A1T3P1Q2"/>
<evidence type="ECO:0000256" key="1">
    <source>
        <dbReference type="SAM" id="MobiDB-lite"/>
    </source>
</evidence>
<sequence>MLAFTIVAGLLVLTVIVGMRVSWVPLRDTAVDVGLGEVRRWYPLAIDGLDGVAIIAAITLYGRAGYRAAMGTVVGLTAVSTVLNVAHGLEAARVTHESASMTWAHVTLAAAAPNLCIALGAHLVAVMLQRVRGLLDVWLAQRATRAPKTAKVERKHAKAAPTPEPQALEVAAEAPAGEDTDTHDRADDATGEPEMRPASAEPEPARITASQAAGMLGVHPATFRDWAANGIVPLAGRNELGWKMYARADVEKLVSSAN</sequence>
<feature type="transmembrane region" description="Helical" evidence="2">
    <location>
        <begin position="106"/>
        <end position="128"/>
    </location>
</feature>
<protein>
    <recommendedName>
        <fullName evidence="5">HTH merR-type domain-containing protein</fullName>
    </recommendedName>
</protein>
<proteinExistence type="predicted"/>
<feature type="region of interest" description="Disordered" evidence="1">
    <location>
        <begin position="148"/>
        <end position="204"/>
    </location>
</feature>
<evidence type="ECO:0008006" key="5">
    <source>
        <dbReference type="Google" id="ProtNLM"/>
    </source>
</evidence>
<evidence type="ECO:0000313" key="4">
    <source>
        <dbReference type="Proteomes" id="UP000190037"/>
    </source>
</evidence>
<keyword evidence="2" id="KW-0472">Membrane</keyword>
<keyword evidence="2" id="KW-0812">Transmembrane</keyword>
<dbReference type="EMBL" id="MWQN01000001">
    <property type="protein sequence ID" value="OPC83027.1"/>
    <property type="molecule type" value="Genomic_DNA"/>
</dbReference>
<gene>
    <name evidence="3" type="ORF">B4N89_20660</name>
</gene>
<dbReference type="InterPro" id="IPR009061">
    <property type="entry name" value="DNA-bd_dom_put_sf"/>
</dbReference>
<dbReference type="SUPFAM" id="SSF46955">
    <property type="entry name" value="Putative DNA-binding domain"/>
    <property type="match status" value="1"/>
</dbReference>